<evidence type="ECO:0000256" key="1">
    <source>
        <dbReference type="ARBA" id="ARBA00009995"/>
    </source>
</evidence>
<dbReference type="Proteomes" id="UP001279734">
    <property type="component" value="Unassembled WGS sequence"/>
</dbReference>
<dbReference type="FunFam" id="3.40.50.2000:FF:000152">
    <property type="entry name" value="Glycosyltransferase"/>
    <property type="match status" value="1"/>
</dbReference>
<comment type="caution">
    <text evidence="6">The sequence shown here is derived from an EMBL/GenBank/DDBJ whole genome shotgun (WGS) entry which is preliminary data.</text>
</comment>
<name>A0AAD3S174_NEPGR</name>
<dbReference type="Gene3D" id="3.40.50.2000">
    <property type="entry name" value="Glycogen Phosphorylase B"/>
    <property type="match status" value="2"/>
</dbReference>
<dbReference type="CDD" id="cd03784">
    <property type="entry name" value="GT1_Gtf-like"/>
    <property type="match status" value="1"/>
</dbReference>
<dbReference type="SUPFAM" id="SSF53756">
    <property type="entry name" value="UDP-Glycosyltransferase/glycogen phosphorylase"/>
    <property type="match status" value="1"/>
</dbReference>
<dbReference type="InterPro" id="IPR035595">
    <property type="entry name" value="UDP_glycos_trans_CS"/>
</dbReference>
<dbReference type="AlphaFoldDB" id="A0AAD3S174"/>
<sequence length="465" mass="52659">MSATTSDPTASCHVVAVPYPGRGHINPLMNLCKLLTTRKPGIHITFIVTEEWLGFISSDDKPSRVRFATIPNVIPSELVRGADIDSFIEAVMTRMEEPVERVLDRLQLPVKLLIADTFLYWAVGIGNRRNIPVASFWPMSASMFSILYHFDLFPRNRQYPVDMSEVEDHRIEFIPGISSIRLADLPDIFRPNNEDILSKVSTAVSMATNAQYLLFRSIYELEKPAIDALKEKLPLPIYTIGPTIPYSDFKHNASSITKGNIKEDPTNYFQWLNAQPKNSVLYVSFGSFIPISSAQMDEISKGLRDSGVRYLWVVREAAAWRLEDGGCAKGFIVPWCDQLRVLRHRSVGGFMTHCGWNSTLESAFCGVPVLTFPLVMDQSPNSKLLVEDWQVGWRMKRQMGKEVLVKGEEIGWKVKIFMDLESAKRKILEERCKLIQEMCQAAIAECGSSETSLSEFFKNVFLPMM</sequence>
<dbReference type="EC" id="2.4.1.-" evidence="5"/>
<organism evidence="6 7">
    <name type="scientific">Nepenthes gracilis</name>
    <name type="common">Slender pitcher plant</name>
    <dbReference type="NCBI Taxonomy" id="150966"/>
    <lineage>
        <taxon>Eukaryota</taxon>
        <taxon>Viridiplantae</taxon>
        <taxon>Streptophyta</taxon>
        <taxon>Embryophyta</taxon>
        <taxon>Tracheophyta</taxon>
        <taxon>Spermatophyta</taxon>
        <taxon>Magnoliopsida</taxon>
        <taxon>eudicotyledons</taxon>
        <taxon>Gunneridae</taxon>
        <taxon>Pentapetalae</taxon>
        <taxon>Caryophyllales</taxon>
        <taxon>Nepenthaceae</taxon>
        <taxon>Nepenthes</taxon>
    </lineage>
</organism>
<dbReference type="GO" id="GO:0080044">
    <property type="term" value="F:quercetin 7-O-glucosyltransferase activity"/>
    <property type="evidence" value="ECO:0007669"/>
    <property type="project" value="TreeGrafter"/>
</dbReference>
<protein>
    <recommendedName>
        <fullName evidence="5">Glycosyltransferase</fullName>
        <ecNumber evidence="5">2.4.1.-</ecNumber>
    </recommendedName>
</protein>
<keyword evidence="3 4" id="KW-0808">Transferase</keyword>
<evidence type="ECO:0000313" key="6">
    <source>
        <dbReference type="EMBL" id="GMH02494.1"/>
    </source>
</evidence>
<accession>A0AAD3S174</accession>
<dbReference type="PROSITE" id="PS00375">
    <property type="entry name" value="UDPGT"/>
    <property type="match status" value="1"/>
</dbReference>
<dbReference type="FunFam" id="3.40.50.2000:FF:000138">
    <property type="entry name" value="Glycosyltransferase"/>
    <property type="match status" value="1"/>
</dbReference>
<dbReference type="Pfam" id="PF00201">
    <property type="entry name" value="UDPGT"/>
    <property type="match status" value="1"/>
</dbReference>
<evidence type="ECO:0000256" key="2">
    <source>
        <dbReference type="ARBA" id="ARBA00022676"/>
    </source>
</evidence>
<dbReference type="InterPro" id="IPR002213">
    <property type="entry name" value="UDP_glucos_trans"/>
</dbReference>
<keyword evidence="7" id="KW-1185">Reference proteome</keyword>
<evidence type="ECO:0000256" key="5">
    <source>
        <dbReference type="RuleBase" id="RU362057"/>
    </source>
</evidence>
<dbReference type="PANTHER" id="PTHR11926:SF1395">
    <property type="entry name" value="GLYCOSYLTRANSFERASE"/>
    <property type="match status" value="1"/>
</dbReference>
<evidence type="ECO:0000313" key="7">
    <source>
        <dbReference type="Proteomes" id="UP001279734"/>
    </source>
</evidence>
<evidence type="ECO:0000256" key="3">
    <source>
        <dbReference type="ARBA" id="ARBA00022679"/>
    </source>
</evidence>
<dbReference type="GO" id="GO:0080043">
    <property type="term" value="F:quercetin 3-O-glucosyltransferase activity"/>
    <property type="evidence" value="ECO:0007669"/>
    <property type="project" value="TreeGrafter"/>
</dbReference>
<evidence type="ECO:0000256" key="4">
    <source>
        <dbReference type="RuleBase" id="RU003718"/>
    </source>
</evidence>
<reference evidence="6" key="1">
    <citation type="submission" date="2023-05" db="EMBL/GenBank/DDBJ databases">
        <title>Nepenthes gracilis genome sequencing.</title>
        <authorList>
            <person name="Fukushima K."/>
        </authorList>
    </citation>
    <scope>NUCLEOTIDE SEQUENCE</scope>
    <source>
        <strain evidence="6">SING2019-196</strain>
    </source>
</reference>
<keyword evidence="2 4" id="KW-0328">Glycosyltransferase</keyword>
<dbReference type="EMBL" id="BSYO01000003">
    <property type="protein sequence ID" value="GMH02494.1"/>
    <property type="molecule type" value="Genomic_DNA"/>
</dbReference>
<proteinExistence type="inferred from homology"/>
<dbReference type="PANTHER" id="PTHR11926">
    <property type="entry name" value="GLUCOSYL/GLUCURONOSYL TRANSFERASES"/>
    <property type="match status" value="1"/>
</dbReference>
<gene>
    <name evidence="6" type="ORF">Nepgr_004333</name>
</gene>
<comment type="similarity">
    <text evidence="1 4">Belongs to the UDP-glycosyltransferase family.</text>
</comment>